<keyword evidence="3" id="KW-1185">Reference proteome</keyword>
<reference evidence="4" key="3">
    <citation type="submission" date="2025-04" db="UniProtKB">
        <authorList>
            <consortium name="RefSeq"/>
        </authorList>
    </citation>
    <scope>IDENTIFICATION</scope>
    <source>
        <strain evidence="4">CBS 304.34</strain>
    </source>
</reference>
<proteinExistence type="predicted"/>
<sequence>MLLPSNDSAINTPPAQNALIPLRPIAHASKRKRSAQSAAERPIVNSTDSTADPGTEAVVASQTRAILTPLRLGTTIEETQPRRSRPWLFQFRGPSSKSQTATLLLRTTPAAHETASPATECWENVQTGAEEMLAQLGYLDIGKDDLFGEEHNRGLGAQNETPNLIDSGVADVHATSPAILQPRRTCRTSAQNDALILLRPFARASKRTRSPLAEMKSAAEWSIADRFPQSALPRSAYG</sequence>
<accession>A0A6A6Z4K5</accession>
<reference evidence="2 4" key="1">
    <citation type="journal article" date="2020" name="Stud. Mycol.">
        <title>101 Dothideomycetes genomes: a test case for predicting lifestyles and emergence of pathogens.</title>
        <authorList>
            <person name="Haridas S."/>
            <person name="Albert R."/>
            <person name="Binder M."/>
            <person name="Bloem J."/>
            <person name="Labutti K."/>
            <person name="Salamov A."/>
            <person name="Andreopoulos B."/>
            <person name="Baker S."/>
            <person name="Barry K."/>
            <person name="Bills G."/>
            <person name="Bluhm B."/>
            <person name="Cannon C."/>
            <person name="Castanera R."/>
            <person name="Culley D."/>
            <person name="Daum C."/>
            <person name="Ezra D."/>
            <person name="Gonzalez J."/>
            <person name="Henrissat B."/>
            <person name="Kuo A."/>
            <person name="Liang C."/>
            <person name="Lipzen A."/>
            <person name="Lutzoni F."/>
            <person name="Magnuson J."/>
            <person name="Mondo S."/>
            <person name="Nolan M."/>
            <person name="Ohm R."/>
            <person name="Pangilinan J."/>
            <person name="Park H.-J."/>
            <person name="Ramirez L."/>
            <person name="Alfaro M."/>
            <person name="Sun H."/>
            <person name="Tritt A."/>
            <person name="Yoshinaga Y."/>
            <person name="Zwiers L.-H."/>
            <person name="Turgeon B."/>
            <person name="Goodwin S."/>
            <person name="Spatafora J."/>
            <person name="Crous P."/>
            <person name="Grigoriev I."/>
        </authorList>
    </citation>
    <scope>NUCLEOTIDE SEQUENCE</scope>
    <source>
        <strain evidence="2 4">CBS 304.34</strain>
    </source>
</reference>
<evidence type="ECO:0000313" key="4">
    <source>
        <dbReference type="RefSeq" id="XP_033582557.1"/>
    </source>
</evidence>
<dbReference type="Proteomes" id="UP000504636">
    <property type="component" value="Unplaced"/>
</dbReference>
<organism evidence="2">
    <name type="scientific">Mytilinidion resinicola</name>
    <dbReference type="NCBI Taxonomy" id="574789"/>
    <lineage>
        <taxon>Eukaryota</taxon>
        <taxon>Fungi</taxon>
        <taxon>Dikarya</taxon>
        <taxon>Ascomycota</taxon>
        <taxon>Pezizomycotina</taxon>
        <taxon>Dothideomycetes</taxon>
        <taxon>Pleosporomycetidae</taxon>
        <taxon>Mytilinidiales</taxon>
        <taxon>Mytilinidiaceae</taxon>
        <taxon>Mytilinidion</taxon>
    </lineage>
</organism>
<dbReference type="GeneID" id="54464141"/>
<dbReference type="AlphaFoldDB" id="A0A6A6Z4K5"/>
<evidence type="ECO:0000256" key="1">
    <source>
        <dbReference type="SAM" id="MobiDB-lite"/>
    </source>
</evidence>
<evidence type="ECO:0000313" key="3">
    <source>
        <dbReference type="Proteomes" id="UP000504636"/>
    </source>
</evidence>
<name>A0A6A6Z4K5_9PEZI</name>
<dbReference type="OrthoDB" id="10484862at2759"/>
<feature type="region of interest" description="Disordered" evidence="1">
    <location>
        <begin position="28"/>
        <end position="57"/>
    </location>
</feature>
<evidence type="ECO:0000313" key="2">
    <source>
        <dbReference type="EMBL" id="KAF2815593.1"/>
    </source>
</evidence>
<dbReference type="EMBL" id="MU003693">
    <property type="protein sequence ID" value="KAF2815593.1"/>
    <property type="molecule type" value="Genomic_DNA"/>
</dbReference>
<gene>
    <name evidence="2 4" type="ORF">BDZ99DRAFT_493604</name>
</gene>
<dbReference type="RefSeq" id="XP_033582557.1">
    <property type="nucleotide sequence ID" value="XM_033723248.1"/>
</dbReference>
<reference evidence="4" key="2">
    <citation type="submission" date="2020-04" db="EMBL/GenBank/DDBJ databases">
        <authorList>
            <consortium name="NCBI Genome Project"/>
        </authorList>
    </citation>
    <scope>NUCLEOTIDE SEQUENCE</scope>
    <source>
        <strain evidence="4">CBS 304.34</strain>
    </source>
</reference>
<protein>
    <submittedName>
        <fullName evidence="2 4">Uncharacterized protein</fullName>
    </submittedName>
</protein>